<dbReference type="AlphaFoldDB" id="A0A1H3GDK3"/>
<dbReference type="STRING" id="595670.SAMN05421643_102145"/>
<keyword evidence="1" id="KW-0812">Transmembrane</keyword>
<evidence type="ECO:0000313" key="3">
    <source>
        <dbReference type="Proteomes" id="UP000199035"/>
    </source>
</evidence>
<feature type="transmembrane region" description="Helical" evidence="1">
    <location>
        <begin position="12"/>
        <end position="40"/>
    </location>
</feature>
<organism evidence="2 3">
    <name type="scientific">Acinetobacter kyonggiensis</name>
    <dbReference type="NCBI Taxonomy" id="595670"/>
    <lineage>
        <taxon>Bacteria</taxon>
        <taxon>Pseudomonadati</taxon>
        <taxon>Pseudomonadota</taxon>
        <taxon>Gammaproteobacteria</taxon>
        <taxon>Moraxellales</taxon>
        <taxon>Moraxellaceae</taxon>
        <taxon>Acinetobacter</taxon>
    </lineage>
</organism>
<reference evidence="3" key="1">
    <citation type="submission" date="2016-10" db="EMBL/GenBank/DDBJ databases">
        <authorList>
            <person name="Varghese N."/>
            <person name="Submissions S."/>
        </authorList>
    </citation>
    <scope>NUCLEOTIDE SEQUENCE [LARGE SCALE GENOMIC DNA]</scope>
    <source>
        <strain evidence="3">ANC 5109</strain>
    </source>
</reference>
<keyword evidence="1" id="KW-1133">Transmembrane helix</keyword>
<keyword evidence="1" id="KW-0472">Membrane</keyword>
<accession>A0A1H3GDK3</accession>
<evidence type="ECO:0000313" key="2">
    <source>
        <dbReference type="EMBL" id="SDY01432.1"/>
    </source>
</evidence>
<name>A0A1H3GDK3_9GAMM</name>
<proteinExistence type="predicted"/>
<dbReference type="Proteomes" id="UP000199035">
    <property type="component" value="Unassembled WGS sequence"/>
</dbReference>
<keyword evidence="3" id="KW-1185">Reference proteome</keyword>
<evidence type="ECO:0008006" key="4">
    <source>
        <dbReference type="Google" id="ProtNLM"/>
    </source>
</evidence>
<sequence>MNKLMSKMNSNQWFIVLWLVGFLGLALIAGLFRVLLYFAYPS</sequence>
<protein>
    <recommendedName>
        <fullName evidence="4">DUF2474 domain-containing protein</fullName>
    </recommendedName>
</protein>
<dbReference type="EMBL" id="FNPK01000002">
    <property type="protein sequence ID" value="SDY01432.1"/>
    <property type="molecule type" value="Genomic_DNA"/>
</dbReference>
<gene>
    <name evidence="2" type="ORF">SAMN05421643_102145</name>
</gene>
<evidence type="ECO:0000256" key="1">
    <source>
        <dbReference type="SAM" id="Phobius"/>
    </source>
</evidence>